<accession>A0AAV2CGQ1</accession>
<dbReference type="Proteomes" id="UP001497516">
    <property type="component" value="Chromosome 1"/>
</dbReference>
<gene>
    <name evidence="2" type="ORF">LTRI10_LOCUS2850</name>
</gene>
<sequence>MVVSWSHGGRWQRRRRGGQMAASWSCGGRWQRRRHGGRWQRLRAAGVEEGDGGGVGQAAGRVRVGGGSRESRGGSRESARWGWSRRLASRNAKQQRNGRSIIQFRRIRVRERGHWTCVVFAKVRMR</sequence>
<feature type="compositionally biased region" description="Basic and acidic residues" evidence="1">
    <location>
        <begin position="69"/>
        <end position="79"/>
    </location>
</feature>
<dbReference type="EMBL" id="OZ034813">
    <property type="protein sequence ID" value="CAL1355071.1"/>
    <property type="molecule type" value="Genomic_DNA"/>
</dbReference>
<proteinExistence type="predicted"/>
<reference evidence="2 3" key="1">
    <citation type="submission" date="2024-04" db="EMBL/GenBank/DDBJ databases">
        <authorList>
            <person name="Fracassetti M."/>
        </authorList>
    </citation>
    <scope>NUCLEOTIDE SEQUENCE [LARGE SCALE GENOMIC DNA]</scope>
</reference>
<evidence type="ECO:0000256" key="1">
    <source>
        <dbReference type="SAM" id="MobiDB-lite"/>
    </source>
</evidence>
<evidence type="ECO:0000313" key="2">
    <source>
        <dbReference type="EMBL" id="CAL1355071.1"/>
    </source>
</evidence>
<feature type="region of interest" description="Disordered" evidence="1">
    <location>
        <begin position="45"/>
        <end position="97"/>
    </location>
</feature>
<feature type="compositionally biased region" description="Gly residues" evidence="1">
    <location>
        <begin position="52"/>
        <end position="68"/>
    </location>
</feature>
<evidence type="ECO:0000313" key="3">
    <source>
        <dbReference type="Proteomes" id="UP001497516"/>
    </source>
</evidence>
<name>A0AAV2CGQ1_9ROSI</name>
<dbReference type="AlphaFoldDB" id="A0AAV2CGQ1"/>
<keyword evidence="3" id="KW-1185">Reference proteome</keyword>
<feature type="region of interest" description="Disordered" evidence="1">
    <location>
        <begin position="1"/>
        <end position="28"/>
    </location>
</feature>
<organism evidence="2 3">
    <name type="scientific">Linum trigynum</name>
    <dbReference type="NCBI Taxonomy" id="586398"/>
    <lineage>
        <taxon>Eukaryota</taxon>
        <taxon>Viridiplantae</taxon>
        <taxon>Streptophyta</taxon>
        <taxon>Embryophyta</taxon>
        <taxon>Tracheophyta</taxon>
        <taxon>Spermatophyta</taxon>
        <taxon>Magnoliopsida</taxon>
        <taxon>eudicotyledons</taxon>
        <taxon>Gunneridae</taxon>
        <taxon>Pentapetalae</taxon>
        <taxon>rosids</taxon>
        <taxon>fabids</taxon>
        <taxon>Malpighiales</taxon>
        <taxon>Linaceae</taxon>
        <taxon>Linum</taxon>
    </lineage>
</organism>
<protein>
    <submittedName>
        <fullName evidence="2">Uncharacterized protein</fullName>
    </submittedName>
</protein>